<protein>
    <submittedName>
        <fullName evidence="1">Uncharacterized protein</fullName>
    </submittedName>
</protein>
<feature type="non-terminal residue" evidence="1">
    <location>
        <position position="1"/>
    </location>
</feature>
<organism evidence="1 2">
    <name type="scientific">Candidula unifasciata</name>
    <dbReference type="NCBI Taxonomy" id="100452"/>
    <lineage>
        <taxon>Eukaryota</taxon>
        <taxon>Metazoa</taxon>
        <taxon>Spiralia</taxon>
        <taxon>Lophotrochozoa</taxon>
        <taxon>Mollusca</taxon>
        <taxon>Gastropoda</taxon>
        <taxon>Heterobranchia</taxon>
        <taxon>Euthyneura</taxon>
        <taxon>Panpulmonata</taxon>
        <taxon>Eupulmonata</taxon>
        <taxon>Stylommatophora</taxon>
        <taxon>Helicina</taxon>
        <taxon>Helicoidea</taxon>
        <taxon>Geomitridae</taxon>
        <taxon>Candidula</taxon>
    </lineage>
</organism>
<evidence type="ECO:0000313" key="1">
    <source>
        <dbReference type="EMBL" id="CAG5119235.1"/>
    </source>
</evidence>
<evidence type="ECO:0000313" key="2">
    <source>
        <dbReference type="Proteomes" id="UP000678393"/>
    </source>
</evidence>
<dbReference type="CDD" id="cd00096">
    <property type="entry name" value="Ig"/>
    <property type="match status" value="1"/>
</dbReference>
<dbReference type="InterPro" id="IPR036179">
    <property type="entry name" value="Ig-like_dom_sf"/>
</dbReference>
<accession>A0A8S3YUE8</accession>
<keyword evidence="2" id="KW-1185">Reference proteome</keyword>
<proteinExistence type="predicted"/>
<sequence length="87" mass="10193">VIWKKVNKSSPITIGEYVYDPDNRYSITREDPYMDSQMASIDSQRIGYENPRWNLQITNVDFQHAGTYECQISTKEDFARNVTLNII</sequence>
<dbReference type="EMBL" id="CAJHNH020000670">
    <property type="protein sequence ID" value="CAG5119235.1"/>
    <property type="molecule type" value="Genomic_DNA"/>
</dbReference>
<dbReference type="SUPFAM" id="SSF48726">
    <property type="entry name" value="Immunoglobulin"/>
    <property type="match status" value="1"/>
</dbReference>
<dbReference type="Proteomes" id="UP000678393">
    <property type="component" value="Unassembled WGS sequence"/>
</dbReference>
<reference evidence="1" key="1">
    <citation type="submission" date="2021-04" db="EMBL/GenBank/DDBJ databases">
        <authorList>
            <consortium name="Molecular Ecology Group"/>
        </authorList>
    </citation>
    <scope>NUCLEOTIDE SEQUENCE</scope>
</reference>
<gene>
    <name evidence="1" type="ORF">CUNI_LOCUS4793</name>
</gene>
<dbReference type="Gene3D" id="2.60.40.10">
    <property type="entry name" value="Immunoglobulins"/>
    <property type="match status" value="1"/>
</dbReference>
<dbReference type="AlphaFoldDB" id="A0A8S3YUE8"/>
<dbReference type="InterPro" id="IPR013783">
    <property type="entry name" value="Ig-like_fold"/>
</dbReference>
<name>A0A8S3YUE8_9EUPU</name>
<comment type="caution">
    <text evidence="1">The sequence shown here is derived from an EMBL/GenBank/DDBJ whole genome shotgun (WGS) entry which is preliminary data.</text>
</comment>
<feature type="non-terminal residue" evidence="1">
    <location>
        <position position="87"/>
    </location>
</feature>